<dbReference type="PANTHER" id="PTHR42743:SF11">
    <property type="entry name" value="AMINODEOXYCHORISMATE LYASE"/>
    <property type="match status" value="1"/>
</dbReference>
<dbReference type="GO" id="GO:0008696">
    <property type="term" value="F:4-amino-4-deoxychorismate lyase activity"/>
    <property type="evidence" value="ECO:0007669"/>
    <property type="project" value="UniProtKB-EC"/>
</dbReference>
<name>A0A7Y9DIA3_9ACTN</name>
<dbReference type="Gene3D" id="3.30.470.10">
    <property type="match status" value="1"/>
</dbReference>
<organism evidence="2 3">
    <name type="scientific">Kineococcus aurantiacus</name>
    <dbReference type="NCBI Taxonomy" id="37633"/>
    <lineage>
        <taxon>Bacteria</taxon>
        <taxon>Bacillati</taxon>
        <taxon>Actinomycetota</taxon>
        <taxon>Actinomycetes</taxon>
        <taxon>Kineosporiales</taxon>
        <taxon>Kineosporiaceae</taxon>
        <taxon>Kineococcus</taxon>
    </lineage>
</organism>
<dbReference type="EC" id="4.1.3.38" evidence="2"/>
<dbReference type="Gene3D" id="3.20.10.10">
    <property type="entry name" value="D-amino Acid Aminotransferase, subunit A, domain 2"/>
    <property type="match status" value="1"/>
</dbReference>
<dbReference type="InterPro" id="IPR043131">
    <property type="entry name" value="BCAT-like_N"/>
</dbReference>
<protein>
    <submittedName>
        <fullName evidence="2">4-amino-4-deoxychorismate lyase</fullName>
        <ecNumber evidence="2">4.1.3.38</ecNumber>
    </submittedName>
</protein>
<gene>
    <name evidence="2" type="ORF">BJ968_000760</name>
</gene>
<dbReference type="InterPro" id="IPR043132">
    <property type="entry name" value="BCAT-like_C"/>
</dbReference>
<dbReference type="GO" id="GO:0046394">
    <property type="term" value="P:carboxylic acid biosynthetic process"/>
    <property type="evidence" value="ECO:0007669"/>
    <property type="project" value="UniProtKB-ARBA"/>
</dbReference>
<comment type="similarity">
    <text evidence="1">Belongs to the class-IV pyridoxal-phosphate-dependent aminotransferase family.</text>
</comment>
<dbReference type="AlphaFoldDB" id="A0A7Y9DIA3"/>
<dbReference type="CDD" id="cd00449">
    <property type="entry name" value="PLPDE_IV"/>
    <property type="match status" value="1"/>
</dbReference>
<dbReference type="Pfam" id="PF01063">
    <property type="entry name" value="Aminotran_4"/>
    <property type="match status" value="1"/>
</dbReference>
<dbReference type="SUPFAM" id="SSF56752">
    <property type="entry name" value="D-aminoacid aminotransferase-like PLP-dependent enzymes"/>
    <property type="match status" value="1"/>
</dbReference>
<keyword evidence="2" id="KW-0456">Lyase</keyword>
<dbReference type="EMBL" id="JACCBB010000001">
    <property type="protein sequence ID" value="NYD21220.1"/>
    <property type="molecule type" value="Genomic_DNA"/>
</dbReference>
<dbReference type="InterPro" id="IPR036038">
    <property type="entry name" value="Aminotransferase-like"/>
</dbReference>
<keyword evidence="3" id="KW-1185">Reference proteome</keyword>
<accession>A0A7Y9DIA3</accession>
<dbReference type="InterPro" id="IPR050571">
    <property type="entry name" value="Class-IV_PLP-Dep_Aminotrnsfr"/>
</dbReference>
<dbReference type="InterPro" id="IPR001544">
    <property type="entry name" value="Aminotrans_IV"/>
</dbReference>
<evidence type="ECO:0000313" key="2">
    <source>
        <dbReference type="EMBL" id="NYD21220.1"/>
    </source>
</evidence>
<evidence type="ECO:0000313" key="3">
    <source>
        <dbReference type="Proteomes" id="UP000521922"/>
    </source>
</evidence>
<dbReference type="PANTHER" id="PTHR42743">
    <property type="entry name" value="AMINO-ACID AMINOTRANSFERASE"/>
    <property type="match status" value="1"/>
</dbReference>
<dbReference type="GO" id="GO:0005829">
    <property type="term" value="C:cytosol"/>
    <property type="evidence" value="ECO:0007669"/>
    <property type="project" value="TreeGrafter"/>
</dbReference>
<dbReference type="Proteomes" id="UP000521922">
    <property type="component" value="Unassembled WGS sequence"/>
</dbReference>
<sequence>MGAQLSGPRRTLVLGVGEVPWDAPVAAADDAGLRGDGFFETLLVRGRHAVRLAAHLDRFERSAAAFGVGLDRDAWTALAVAATADLPAAGEAVLRWSLSRDGLGLVTVRPVPDGVRAGRRGVDVVTLARGTATVPDAPWLLAAAKTSSYAVNSAALREAARRGAQDALFVDADGLVLEAPTANLLWTAGGRWFTPPRSGRAVLPGTTLEAVAGELNVEEAHVRPAELAGADGAWLLSSLRGAAPVLRLDGTALPHDADRTAALRGIALGTG</sequence>
<reference evidence="2 3" key="1">
    <citation type="submission" date="2020-07" db="EMBL/GenBank/DDBJ databases">
        <title>Sequencing the genomes of 1000 actinobacteria strains.</title>
        <authorList>
            <person name="Klenk H.-P."/>
        </authorList>
    </citation>
    <scope>NUCLEOTIDE SEQUENCE [LARGE SCALE GENOMIC DNA]</scope>
    <source>
        <strain evidence="2 3">DSM 7487</strain>
    </source>
</reference>
<dbReference type="RefSeq" id="WP_179749365.1">
    <property type="nucleotide sequence ID" value="NZ_BAAAGN010000006.1"/>
</dbReference>
<evidence type="ECO:0000256" key="1">
    <source>
        <dbReference type="ARBA" id="ARBA00009320"/>
    </source>
</evidence>
<comment type="caution">
    <text evidence="2">The sequence shown here is derived from an EMBL/GenBank/DDBJ whole genome shotgun (WGS) entry which is preliminary data.</text>
</comment>
<proteinExistence type="inferred from homology"/>